<feature type="compositionally biased region" description="Polar residues" evidence="1">
    <location>
        <begin position="640"/>
        <end position="660"/>
    </location>
</feature>
<dbReference type="OrthoDB" id="9909657at2759"/>
<evidence type="ECO:0000313" key="2">
    <source>
        <dbReference type="Proteomes" id="UP000515150"/>
    </source>
</evidence>
<organism evidence="2 3">
    <name type="scientific">Betta splendens</name>
    <name type="common">Siamese fighting fish</name>
    <dbReference type="NCBI Taxonomy" id="158456"/>
    <lineage>
        <taxon>Eukaryota</taxon>
        <taxon>Metazoa</taxon>
        <taxon>Chordata</taxon>
        <taxon>Craniata</taxon>
        <taxon>Vertebrata</taxon>
        <taxon>Euteleostomi</taxon>
        <taxon>Actinopterygii</taxon>
        <taxon>Neopterygii</taxon>
        <taxon>Teleostei</taxon>
        <taxon>Neoteleostei</taxon>
        <taxon>Acanthomorphata</taxon>
        <taxon>Anabantaria</taxon>
        <taxon>Anabantiformes</taxon>
        <taxon>Anabantoidei</taxon>
        <taxon>Osphronemidae</taxon>
        <taxon>Betta</taxon>
    </lineage>
</organism>
<dbReference type="GeneID" id="114862686"/>
<dbReference type="Proteomes" id="UP000515150">
    <property type="component" value="Chromosome 9"/>
</dbReference>
<dbReference type="RefSeq" id="XP_055367767.1">
    <property type="nucleotide sequence ID" value="XM_055511792.1"/>
</dbReference>
<keyword evidence="2" id="KW-1185">Reference proteome</keyword>
<sequence>MKCSAQWTTNDVCMCEHDICLPSQFFSAVTFKALDYVFEAATSLKVVTRVLALPVPVPSLPGTGDLYAHSGALPDITYRTPWVREKVISTCKFLISGSAFDDLGGKKQSVHLPERYNVTLSETQLDVDVLPTLNSLQHQDQHEFVCPFTQRDPCLESFFKWTTDGTEPAHENKELLLPEEFVGLDYLPHFKRYLPSLKAKVSRLRTLHVADPLLSATGHPISEDTLFRQYVSYERPPDVKTSDFQWCVNIHEEFGKELFLEESLVLPFVLDTVELTAENVTSFSNVCGQISVAPEPLDEQPPVLDVLNQASHASTSVDISQYDAPEEATRDNKINKGLMESEMAGCLVPLSEIELDLILTQTPKNSPIKLGLSSGLQKEGLSPPCRQALISTRAWNDMQMGLWKAEKHPVFVVGFLLAEPQIDETAVDFQPLSEALNIIKLKDATFLQVDELQSQMTEGTPPMYVCSDYVITDSMRSEFSCTESKEKVEDFEKRPLEHFNFTVRSILMSPIHTTQVPLINSDSIALHGEATIDDALLQEDKADDASSGMYSEVVKPAAFISRPAANTIEKVPHKVFPGVGALSSEHNSISMCRENSRTEQSGHMPESAVPLRINNTRLREDVLDPLSTFMILRSQQKSSLTVDPQRSVGTAARNSDQHTSTPPPDQIYRPDRLPTFTNAVFSESATKEQKVVEPVIGQLVSNVILSEPQVKQDDRVVQVQATVSQQRAYFELLAFAQPCLSAARKLGLKFPVRGDFSCLAPDQTHFLLKQQEKALCSTHAQSTELVGDQKLLYNWAALVHVLVTFKELLLKCNLSTALEYLEKVDQSCAEESLEQLVKKLKIILFLSLNDQESNLKLQELQKLLAAWLHSRKGQDHIEKILVITSVDSDNRPIINSLSQVPDAAVTAVCPEENKTKLNGARVVSSVCNSVCAVVYEQHIGPDFPWSCFSLVVEYDHPGHSPWSIVCRERSISHLSFSTVLQDPEVKPSWRLEDNVPYVLVVTDGLLNRPLLLQTLESGYNVIVLERSHCASLQMIGGTNYYDVITVDEITVIIIQQQDELCQERASERLVMRLSALSLQYSCCWLILHCPDIQEGGFSSEAFSNLVLVYSSLVLFGMKTEDLDVKVLIVSDVLEIAKWINQICFHSLMLSDRDPLSYLNRDWVTVTPSEVKTTSQNLKNICLPTEEMCLLQFPCINPLVGQLMLSKAPSFQWLLGASLSQLHQLLPEVPHKVLKLFTDTTSLYTLPVDLNQINSQTVTTNQQTSPWTKTVGPEHVVSQPSTNPQPGTLYNDHNTSFLFGVRRAEGSFCEHSPDPAKSGYFRLDLSCHSFGSPDVLLQRSWDSSRAEKTRDREEVKFNGWISRAGTVGRVAERVNDEWTLGAPRKYLHTTDSPLKLDSTFGHSPILQQPVSSKLSTYSTVHADITHADSHHICYSPSPAPDGSLWGRGHTGNHWASSNGGGATPSNYGSKCWVGQERKRSEQAAGLVRTVLTPLKKSRLSYEWKLYDF</sequence>
<feature type="compositionally biased region" description="Polar residues" evidence="1">
    <location>
        <begin position="1277"/>
        <end position="1288"/>
    </location>
</feature>
<evidence type="ECO:0000313" key="3">
    <source>
        <dbReference type="RefSeq" id="XP_055367767.1"/>
    </source>
</evidence>
<name>A0A9W2Y1B1_BETSP</name>
<dbReference type="PANTHER" id="PTHR35668:SF1">
    <property type="entry name" value="PROTEIN SHORTAGE IN CHIASMATA 1 ORTHOLOG"/>
    <property type="match status" value="1"/>
</dbReference>
<dbReference type="InterPro" id="IPR039991">
    <property type="entry name" value="SHOC1"/>
</dbReference>
<dbReference type="GO" id="GO:0000712">
    <property type="term" value="P:resolution of meiotic recombination intermediates"/>
    <property type="evidence" value="ECO:0007669"/>
    <property type="project" value="InterPro"/>
</dbReference>
<proteinExistence type="predicted"/>
<feature type="region of interest" description="Disordered" evidence="1">
    <location>
        <begin position="1260"/>
        <end position="1288"/>
    </location>
</feature>
<dbReference type="GO" id="GO:0016887">
    <property type="term" value="F:ATP hydrolysis activity"/>
    <property type="evidence" value="ECO:0007669"/>
    <property type="project" value="InterPro"/>
</dbReference>
<dbReference type="GO" id="GO:0003697">
    <property type="term" value="F:single-stranded DNA binding"/>
    <property type="evidence" value="ECO:0007669"/>
    <property type="project" value="TreeGrafter"/>
</dbReference>
<feature type="region of interest" description="Disordered" evidence="1">
    <location>
        <begin position="640"/>
        <end position="671"/>
    </location>
</feature>
<protein>
    <submittedName>
        <fullName evidence="3">Protein shortage in chiasmata 1 ortholog isoform X1</fullName>
    </submittedName>
</protein>
<gene>
    <name evidence="3" type="primary">LOC114862686</name>
</gene>
<dbReference type="GO" id="GO:0000794">
    <property type="term" value="C:condensed nuclear chromosome"/>
    <property type="evidence" value="ECO:0007669"/>
    <property type="project" value="InterPro"/>
</dbReference>
<dbReference type="Pfam" id="PF17825">
    <property type="entry name" value="DUF5587"/>
    <property type="match status" value="1"/>
</dbReference>
<dbReference type="PANTHER" id="PTHR35668">
    <property type="entry name" value="PROTEIN SHORTAGE IN CHIASMATA 1 ORTHOLOG"/>
    <property type="match status" value="1"/>
</dbReference>
<reference evidence="3" key="1">
    <citation type="submission" date="2025-08" db="UniProtKB">
        <authorList>
            <consortium name="RefSeq"/>
        </authorList>
    </citation>
    <scope>IDENTIFICATION</scope>
</reference>
<accession>A0A9W2Y1B1</accession>
<evidence type="ECO:0000256" key="1">
    <source>
        <dbReference type="SAM" id="MobiDB-lite"/>
    </source>
</evidence>